<name>A0ABR2H329_9EUKA</name>
<feature type="chain" id="PRO_5046773367" evidence="1">
    <location>
        <begin position="17"/>
        <end position="177"/>
    </location>
</feature>
<evidence type="ECO:0000256" key="1">
    <source>
        <dbReference type="SAM" id="SignalP"/>
    </source>
</evidence>
<dbReference type="Proteomes" id="UP001470230">
    <property type="component" value="Unassembled WGS sequence"/>
</dbReference>
<keyword evidence="3" id="KW-1185">Reference proteome</keyword>
<sequence length="177" mass="20515">MLAIFSLFVFSKQIDGGWETISVQSKEVNYVRNYLYENIQILFPEIEDNDYIIESAKLQIVAGMSLQLLIKTTRPRLSFVITLYINPQGKIAIKDISKGENARPVFGGYVWHDVSHISNPNIRKLVQGTIIVYRTKIERGLRIHVIYRTPEQKIYSAVFATNLQTKNEELVYIYEIQ</sequence>
<protein>
    <submittedName>
        <fullName evidence="2">Uncharacterized protein</fullName>
    </submittedName>
</protein>
<evidence type="ECO:0000313" key="2">
    <source>
        <dbReference type="EMBL" id="KAK8840177.1"/>
    </source>
</evidence>
<evidence type="ECO:0000313" key="3">
    <source>
        <dbReference type="Proteomes" id="UP001470230"/>
    </source>
</evidence>
<reference evidence="2 3" key="1">
    <citation type="submission" date="2024-04" db="EMBL/GenBank/DDBJ databases">
        <title>Tritrichomonas musculus Genome.</title>
        <authorList>
            <person name="Alves-Ferreira E."/>
            <person name="Grigg M."/>
            <person name="Lorenzi H."/>
            <person name="Galac M."/>
        </authorList>
    </citation>
    <scope>NUCLEOTIDE SEQUENCE [LARGE SCALE GENOMIC DNA]</scope>
    <source>
        <strain evidence="2 3">EAF2021</strain>
    </source>
</reference>
<dbReference type="EMBL" id="JAPFFF010000048">
    <property type="protein sequence ID" value="KAK8840177.1"/>
    <property type="molecule type" value="Genomic_DNA"/>
</dbReference>
<comment type="caution">
    <text evidence="2">The sequence shown here is derived from an EMBL/GenBank/DDBJ whole genome shotgun (WGS) entry which is preliminary data.</text>
</comment>
<accession>A0ABR2H329</accession>
<organism evidence="2 3">
    <name type="scientific">Tritrichomonas musculus</name>
    <dbReference type="NCBI Taxonomy" id="1915356"/>
    <lineage>
        <taxon>Eukaryota</taxon>
        <taxon>Metamonada</taxon>
        <taxon>Parabasalia</taxon>
        <taxon>Tritrichomonadida</taxon>
        <taxon>Tritrichomonadidae</taxon>
        <taxon>Tritrichomonas</taxon>
    </lineage>
</organism>
<proteinExistence type="predicted"/>
<gene>
    <name evidence="2" type="ORF">M9Y10_031117</name>
</gene>
<feature type="signal peptide" evidence="1">
    <location>
        <begin position="1"/>
        <end position="16"/>
    </location>
</feature>
<keyword evidence="1" id="KW-0732">Signal</keyword>